<dbReference type="Proteomes" id="UP001595904">
    <property type="component" value="Unassembled WGS sequence"/>
</dbReference>
<evidence type="ECO:0000256" key="5">
    <source>
        <dbReference type="ARBA" id="ARBA00023237"/>
    </source>
</evidence>
<name>A0ABV8SRK7_9GAMM</name>
<proteinExistence type="predicted"/>
<dbReference type="PROSITE" id="PS51257">
    <property type="entry name" value="PROKAR_LIPOPROTEIN"/>
    <property type="match status" value="1"/>
</dbReference>
<gene>
    <name evidence="8" type="ORF">ACFPN2_13070</name>
</gene>
<keyword evidence="6 8" id="KW-0449">Lipoprotein</keyword>
<keyword evidence="9" id="KW-1185">Reference proteome</keyword>
<reference evidence="9" key="1">
    <citation type="journal article" date="2019" name="Int. J. Syst. Evol. Microbiol.">
        <title>The Global Catalogue of Microorganisms (GCM) 10K type strain sequencing project: providing services to taxonomists for standard genome sequencing and annotation.</title>
        <authorList>
            <consortium name="The Broad Institute Genomics Platform"/>
            <consortium name="The Broad Institute Genome Sequencing Center for Infectious Disease"/>
            <person name="Wu L."/>
            <person name="Ma J."/>
        </authorList>
    </citation>
    <scope>NUCLEOTIDE SEQUENCE [LARGE SCALE GENOMIC DNA]</scope>
    <source>
        <strain evidence="9">CGMCC 1.10759</strain>
    </source>
</reference>
<evidence type="ECO:0000313" key="8">
    <source>
        <dbReference type="EMBL" id="MFC4310015.1"/>
    </source>
</evidence>
<dbReference type="Pfam" id="PF13627">
    <property type="entry name" value="LptM_cons"/>
    <property type="match status" value="1"/>
</dbReference>
<comment type="caution">
    <text evidence="8">The sequence shown here is derived from an EMBL/GenBank/DDBJ whole genome shotgun (WGS) entry which is preliminary data.</text>
</comment>
<evidence type="ECO:0000256" key="6">
    <source>
        <dbReference type="ARBA" id="ARBA00023288"/>
    </source>
</evidence>
<evidence type="ECO:0000313" key="9">
    <source>
        <dbReference type="Proteomes" id="UP001595904"/>
    </source>
</evidence>
<accession>A0ABV8SRK7</accession>
<dbReference type="EMBL" id="JBHSDU010000003">
    <property type="protein sequence ID" value="MFC4310015.1"/>
    <property type="molecule type" value="Genomic_DNA"/>
</dbReference>
<evidence type="ECO:0000256" key="2">
    <source>
        <dbReference type="ARBA" id="ARBA00022729"/>
    </source>
</evidence>
<evidence type="ECO:0000256" key="1">
    <source>
        <dbReference type="ARBA" id="ARBA00004459"/>
    </source>
</evidence>
<evidence type="ECO:0000256" key="3">
    <source>
        <dbReference type="ARBA" id="ARBA00023136"/>
    </source>
</evidence>
<keyword evidence="2" id="KW-0732">Signal</keyword>
<evidence type="ECO:0000256" key="7">
    <source>
        <dbReference type="SAM" id="MobiDB-lite"/>
    </source>
</evidence>
<evidence type="ECO:0000256" key="4">
    <source>
        <dbReference type="ARBA" id="ARBA00023139"/>
    </source>
</evidence>
<dbReference type="InterPro" id="IPR032831">
    <property type="entry name" value="LptM_cons"/>
</dbReference>
<feature type="region of interest" description="Disordered" evidence="7">
    <location>
        <begin position="34"/>
        <end position="101"/>
    </location>
</feature>
<keyword evidence="3" id="KW-0472">Membrane</keyword>
<dbReference type="RefSeq" id="WP_380597161.1">
    <property type="nucleotide sequence ID" value="NZ_JBHSDU010000003.1"/>
</dbReference>
<keyword evidence="4" id="KW-0564">Palmitate</keyword>
<sequence>MKSSTRTFGLAFVLFSLVGCGLKGPLYLPDDKAQEVPATTSEPALEGSKVRVLQPAPQSQKRDRAQPQRTDPSAPSQSQPPPVSPPDPDRPATTPPPQADQ</sequence>
<keyword evidence="5" id="KW-0998">Cell outer membrane</keyword>
<comment type="subcellular location">
    <subcellularLocation>
        <location evidence="1">Cell outer membrane</location>
        <topology evidence="1">Lipid-anchor</topology>
    </subcellularLocation>
</comment>
<dbReference type="NCBIfam" id="NF047847">
    <property type="entry name" value="SS_mature_LptM"/>
    <property type="match status" value="1"/>
</dbReference>
<protein>
    <submittedName>
        <fullName evidence="8">Lipoprotein</fullName>
    </submittedName>
</protein>
<organism evidence="8 9">
    <name type="scientific">Steroidobacter flavus</name>
    <dbReference type="NCBI Taxonomy" id="1842136"/>
    <lineage>
        <taxon>Bacteria</taxon>
        <taxon>Pseudomonadati</taxon>
        <taxon>Pseudomonadota</taxon>
        <taxon>Gammaproteobacteria</taxon>
        <taxon>Steroidobacterales</taxon>
        <taxon>Steroidobacteraceae</taxon>
        <taxon>Steroidobacter</taxon>
    </lineage>
</organism>